<proteinExistence type="predicted"/>
<reference evidence="1 2" key="1">
    <citation type="submission" date="2017-11" db="EMBL/GenBank/DDBJ databases">
        <title>Complete genome of a free-living desiccation-tolerant cyanobacterium and its photosynthetic adaptation to extreme terrestrial habitat.</title>
        <authorList>
            <person name="Shang J."/>
        </authorList>
    </citation>
    <scope>NUCLEOTIDE SEQUENCE [LARGE SCALE GENOMIC DNA]</scope>
    <source>
        <strain evidence="1 2">CCNUN1</strain>
        <plasmid evidence="2">pnfsy07</plasmid>
    </source>
</reference>
<organism evidence="1 2">
    <name type="scientific">Nostoc flagelliforme CCNUN1</name>
    <dbReference type="NCBI Taxonomy" id="2038116"/>
    <lineage>
        <taxon>Bacteria</taxon>
        <taxon>Bacillati</taxon>
        <taxon>Cyanobacteriota</taxon>
        <taxon>Cyanophyceae</taxon>
        <taxon>Nostocales</taxon>
        <taxon>Nostocaceae</taxon>
        <taxon>Nostoc</taxon>
    </lineage>
</organism>
<protein>
    <submittedName>
        <fullName evidence="1">Uncharacterized protein</fullName>
    </submittedName>
</protein>
<dbReference type="Proteomes" id="UP000232003">
    <property type="component" value="Plasmid pNFSY07"/>
</dbReference>
<accession>A0A2K8T8H8</accession>
<name>A0A2K8T8H8_9NOSO</name>
<dbReference type="AlphaFoldDB" id="A0A2K8T8H8"/>
<keyword evidence="2" id="KW-1185">Reference proteome</keyword>
<gene>
    <name evidence="1" type="ORF">COO91_10212</name>
</gene>
<evidence type="ECO:0000313" key="1">
    <source>
        <dbReference type="EMBL" id="AUB43998.1"/>
    </source>
</evidence>
<keyword evidence="1" id="KW-0614">Plasmid</keyword>
<dbReference type="KEGG" id="nfl:COO91_10212"/>
<evidence type="ECO:0000313" key="2">
    <source>
        <dbReference type="Proteomes" id="UP000232003"/>
    </source>
</evidence>
<dbReference type="EMBL" id="CP024792">
    <property type="protein sequence ID" value="AUB43998.1"/>
    <property type="molecule type" value="Genomic_DNA"/>
</dbReference>
<geneLocation type="plasmid" evidence="2">
    <name>pnfsy07</name>
</geneLocation>
<sequence length="53" mass="5537">MFPAAMPTAGCAYANVKSAKDNGRLCLCPARRRGSSRPAKALIISISDTVIDA</sequence>